<dbReference type="EMBL" id="CP008947">
    <property type="protein sequence ID" value="AII06637.1"/>
    <property type="molecule type" value="Genomic_DNA"/>
</dbReference>
<dbReference type="RefSeq" id="WP_128640124.1">
    <property type="nucleotide sequence ID" value="NZ_CP008947.1"/>
</dbReference>
<feature type="chain" id="PRO_5038508647" evidence="2">
    <location>
        <begin position="28"/>
        <end position="210"/>
    </location>
</feature>
<organism evidence="3 4">
    <name type="scientific">Rhodococcus opacus</name>
    <name type="common">Nocardia opaca</name>
    <dbReference type="NCBI Taxonomy" id="37919"/>
    <lineage>
        <taxon>Bacteria</taxon>
        <taxon>Bacillati</taxon>
        <taxon>Actinomycetota</taxon>
        <taxon>Actinomycetes</taxon>
        <taxon>Mycobacteriales</taxon>
        <taxon>Nocardiaceae</taxon>
        <taxon>Rhodococcus</taxon>
    </lineage>
</organism>
<name>A0A076EN49_RHOOP</name>
<feature type="region of interest" description="Disordered" evidence="1">
    <location>
        <begin position="187"/>
        <end position="210"/>
    </location>
</feature>
<evidence type="ECO:0000313" key="4">
    <source>
        <dbReference type="Proteomes" id="UP000028488"/>
    </source>
</evidence>
<proteinExistence type="predicted"/>
<feature type="region of interest" description="Disordered" evidence="1">
    <location>
        <begin position="124"/>
        <end position="144"/>
    </location>
</feature>
<dbReference type="PROSITE" id="PS51257">
    <property type="entry name" value="PROKAR_LIPOPROTEIN"/>
    <property type="match status" value="1"/>
</dbReference>
<feature type="compositionally biased region" description="Low complexity" evidence="1">
    <location>
        <begin position="124"/>
        <end position="137"/>
    </location>
</feature>
<dbReference type="InterPro" id="IPR036182">
    <property type="entry name" value="PCuAC_sf"/>
</dbReference>
<reference evidence="3 4" key="1">
    <citation type="submission" date="2014-07" db="EMBL/GenBank/DDBJ databases">
        <title>Genome Sequence of Rhodococcus opacus Strain R7, a Biodegrader of Mono- and Polycyclic Aromatic Hydrocarbons.</title>
        <authorList>
            <person name="Di Gennaro P."/>
            <person name="Zampolli J."/>
            <person name="Presti I."/>
            <person name="Cappelletti M."/>
            <person name="D'Ursi P."/>
            <person name="Orro A."/>
            <person name="Mezzelani A."/>
            <person name="Milanesi L."/>
        </authorList>
    </citation>
    <scope>NUCLEOTIDE SEQUENCE [LARGE SCALE GENOMIC DNA]</scope>
    <source>
        <strain evidence="3 4">R7</strain>
    </source>
</reference>
<gene>
    <name evidence="3" type="ORF">EP51_19180</name>
</gene>
<dbReference type="Proteomes" id="UP000028488">
    <property type="component" value="Chromosome"/>
</dbReference>
<feature type="compositionally biased region" description="Basic and acidic residues" evidence="1">
    <location>
        <begin position="188"/>
        <end position="197"/>
    </location>
</feature>
<dbReference type="eggNOG" id="COG2847">
    <property type="taxonomic scope" value="Bacteria"/>
</dbReference>
<evidence type="ECO:0000256" key="2">
    <source>
        <dbReference type="SAM" id="SignalP"/>
    </source>
</evidence>
<accession>A0A076EN49</accession>
<dbReference type="Pfam" id="PF04314">
    <property type="entry name" value="PCuAC"/>
    <property type="match status" value="1"/>
</dbReference>
<dbReference type="Gene3D" id="2.60.40.1890">
    <property type="entry name" value="PCu(A)C copper chaperone"/>
    <property type="match status" value="1"/>
</dbReference>
<keyword evidence="2" id="KW-0732">Signal</keyword>
<evidence type="ECO:0000256" key="1">
    <source>
        <dbReference type="SAM" id="MobiDB-lite"/>
    </source>
</evidence>
<dbReference type="AlphaFoldDB" id="A0A076EN49"/>
<protein>
    <submittedName>
        <fullName evidence="3">LpqE protein</fullName>
    </submittedName>
</protein>
<dbReference type="InterPro" id="IPR007410">
    <property type="entry name" value="LpqE-like"/>
</dbReference>
<evidence type="ECO:0000313" key="3">
    <source>
        <dbReference type="EMBL" id="AII06637.1"/>
    </source>
</evidence>
<feature type="signal peptide" evidence="2">
    <location>
        <begin position="1"/>
        <end position="27"/>
    </location>
</feature>
<sequence length="210" mass="21139">MTALDKSTRRVATAVALAAGAALVLSACSAGQITQTSSQVAAVNGNSADAESIALRNVHVVYPNSAEYSLEPGGNAVLAFTAINNNEDTPDKLTRISTDFAQSVTLGEKAGGLEIAPQTALVAGQPGQEAAEGAEAAGQKDESADAPADVVLVTLDGLKEGVRPGLTFPVTFAFEKAGDVTVSVPVDAGHETERHVSDTSPGSEAEGGGH</sequence>